<gene>
    <name evidence="1" type="ORF">MFLO_15890</name>
</gene>
<dbReference type="RefSeq" id="WP_036098675.1">
    <property type="nucleotide sequence ID" value="NZ_AODF01000073.1"/>
</dbReference>
<evidence type="ECO:0000313" key="2">
    <source>
        <dbReference type="Proteomes" id="UP000019249"/>
    </source>
</evidence>
<comment type="caution">
    <text evidence="1">The sequence shown here is derived from an EMBL/GenBank/DDBJ whole genome shotgun (WGS) entry which is preliminary data.</text>
</comment>
<dbReference type="Proteomes" id="UP000019249">
    <property type="component" value="Unassembled WGS sequence"/>
</dbReference>
<proteinExistence type="predicted"/>
<accession>A0ABN0RB71</accession>
<name>A0ABN0RB71_9LIST</name>
<protein>
    <submittedName>
        <fullName evidence="1">Uncharacterized protein</fullName>
    </submittedName>
</protein>
<evidence type="ECO:0000313" key="1">
    <source>
        <dbReference type="EMBL" id="EUJ23496.1"/>
    </source>
</evidence>
<dbReference type="EMBL" id="AODF01000073">
    <property type="protein sequence ID" value="EUJ23496.1"/>
    <property type="molecule type" value="Genomic_DNA"/>
</dbReference>
<sequence>MKKIERIRVYHNSLEEMRATINELIEQGYSENTRVSVSGLALYKERGLRDFEIEVLKEKHPDLIIHQDKEGWLSDGYFIYCTEHEREIK</sequence>
<reference evidence="1 2" key="1">
    <citation type="journal article" date="2014" name="Int. J. Syst. Evol. Microbiol.">
        <title>Listeria floridensis sp. nov., Listeria aquatica sp. nov., Listeria cornellensis sp. nov., Listeria riparia sp. nov. and Listeria grandensis sp. nov., from agricultural and natural environments.</title>
        <authorList>
            <person name="den Bakker H.C."/>
            <person name="Warchocki S."/>
            <person name="Wright E.M."/>
            <person name="Allred A.F."/>
            <person name="Ahlstrom C."/>
            <person name="Manuel C.S."/>
            <person name="Stasiewicz M.J."/>
            <person name="Burrell A."/>
            <person name="Roof S."/>
            <person name="Strawn L."/>
            <person name="Fortes E.D."/>
            <person name="Nightingale K.K."/>
            <person name="Kephart D."/>
            <person name="Wiedmann M."/>
        </authorList>
    </citation>
    <scope>NUCLEOTIDE SEQUENCE [LARGE SCALE GENOMIC DNA]</scope>
    <source>
        <strain evidence="1 2">FSL S10-1187</strain>
    </source>
</reference>
<keyword evidence="2" id="KW-1185">Reference proteome</keyword>
<organism evidence="1 2">
    <name type="scientific">Listeria floridensis FSL S10-1187</name>
    <dbReference type="NCBI Taxonomy" id="1265817"/>
    <lineage>
        <taxon>Bacteria</taxon>
        <taxon>Bacillati</taxon>
        <taxon>Bacillota</taxon>
        <taxon>Bacilli</taxon>
        <taxon>Bacillales</taxon>
        <taxon>Listeriaceae</taxon>
        <taxon>Listeria</taxon>
    </lineage>
</organism>